<protein>
    <recommendedName>
        <fullName evidence="3">C-CAP/cofactor C-like domain-containing protein</fullName>
    </recommendedName>
</protein>
<organism evidence="4 5">
    <name type="scientific">Nadsonia fulvescens var. elongata DSM 6958</name>
    <dbReference type="NCBI Taxonomy" id="857566"/>
    <lineage>
        <taxon>Eukaryota</taxon>
        <taxon>Fungi</taxon>
        <taxon>Dikarya</taxon>
        <taxon>Ascomycota</taxon>
        <taxon>Saccharomycotina</taxon>
        <taxon>Dipodascomycetes</taxon>
        <taxon>Dipodascales</taxon>
        <taxon>Dipodascales incertae sedis</taxon>
        <taxon>Nadsonia</taxon>
    </lineage>
</organism>
<proteinExistence type="inferred from homology"/>
<dbReference type="PANTHER" id="PTHR15139:SF0">
    <property type="entry name" value="TUBULIN-SPECIFIC CHAPERONE C"/>
    <property type="match status" value="1"/>
</dbReference>
<dbReference type="InterPro" id="IPR016098">
    <property type="entry name" value="CAP/MinC_C"/>
</dbReference>
<evidence type="ECO:0000256" key="2">
    <source>
        <dbReference type="ARBA" id="ARBA00023186"/>
    </source>
</evidence>
<keyword evidence="5" id="KW-1185">Reference proteome</keyword>
<dbReference type="EMBL" id="KV454408">
    <property type="protein sequence ID" value="ODQ66480.1"/>
    <property type="molecule type" value="Genomic_DNA"/>
</dbReference>
<sequence>MFVPINEQALTPQQFYTQFNILRDDLRSRIDSIASVMDRSFCIREHTALTGICKAALLQLPSHDHKIYTDRGALQELKSLLERINQKQIKGREKFAFSTRKSQNVNPKASTTLLGSDIPSLITNEIEDTLSTKCRIRVTKELQNHTIYENIKGMSVFPEKVVCGGDQVGNLELKNLDQTIIKLDSNFATANLEGVTRSLVYIKSVEGPVYMTGIVNSVLVVSCHQFRLHKSENVDIYLSCRSKRPIIEHCQAIRFSQFPQTLILSDSQKIVEWDTIDDFNWLKKEKSTNWSTLAADGGSNDWNAILGNILKGVNKLGPSALAQLDRLHECA</sequence>
<gene>
    <name evidence="4" type="ORF">NADFUDRAFT_50399</name>
</gene>
<dbReference type="PROSITE" id="PS51329">
    <property type="entry name" value="C_CAP_COFACTOR_C"/>
    <property type="match status" value="1"/>
</dbReference>
<evidence type="ECO:0000313" key="5">
    <source>
        <dbReference type="Proteomes" id="UP000095009"/>
    </source>
</evidence>
<dbReference type="GO" id="GO:0007021">
    <property type="term" value="P:tubulin complex assembly"/>
    <property type="evidence" value="ECO:0007669"/>
    <property type="project" value="TreeGrafter"/>
</dbReference>
<dbReference type="InterPro" id="IPR006599">
    <property type="entry name" value="CARP_motif"/>
</dbReference>
<dbReference type="PANTHER" id="PTHR15139">
    <property type="entry name" value="TUBULIN FOLDING COFACTOR C"/>
    <property type="match status" value="1"/>
</dbReference>
<dbReference type="AlphaFoldDB" id="A0A1E3PMF3"/>
<dbReference type="STRING" id="857566.A0A1E3PMF3"/>
<dbReference type="SMART" id="SM00673">
    <property type="entry name" value="CARP"/>
    <property type="match status" value="1"/>
</dbReference>
<dbReference type="GO" id="GO:0005737">
    <property type="term" value="C:cytoplasm"/>
    <property type="evidence" value="ECO:0007669"/>
    <property type="project" value="TreeGrafter"/>
</dbReference>
<feature type="domain" description="C-CAP/cofactor C-like" evidence="3">
    <location>
        <begin position="158"/>
        <end position="281"/>
    </location>
</feature>
<dbReference type="InterPro" id="IPR012945">
    <property type="entry name" value="Tubulin-bd_cofactor_C_dom"/>
</dbReference>
<dbReference type="InterPro" id="IPR027684">
    <property type="entry name" value="TBCC"/>
</dbReference>
<dbReference type="GO" id="GO:0007023">
    <property type="term" value="P:post-chaperonin tubulin folding pathway"/>
    <property type="evidence" value="ECO:0007669"/>
    <property type="project" value="InterPro"/>
</dbReference>
<dbReference type="InterPro" id="IPR017901">
    <property type="entry name" value="C-CAP_CF_C-like"/>
</dbReference>
<reference evidence="4 5" key="1">
    <citation type="journal article" date="2016" name="Proc. Natl. Acad. Sci. U.S.A.">
        <title>Comparative genomics of biotechnologically important yeasts.</title>
        <authorList>
            <person name="Riley R."/>
            <person name="Haridas S."/>
            <person name="Wolfe K.H."/>
            <person name="Lopes M.R."/>
            <person name="Hittinger C.T."/>
            <person name="Goeker M."/>
            <person name="Salamov A.A."/>
            <person name="Wisecaver J.H."/>
            <person name="Long T.M."/>
            <person name="Calvey C.H."/>
            <person name="Aerts A.L."/>
            <person name="Barry K.W."/>
            <person name="Choi C."/>
            <person name="Clum A."/>
            <person name="Coughlan A.Y."/>
            <person name="Deshpande S."/>
            <person name="Douglass A.P."/>
            <person name="Hanson S.J."/>
            <person name="Klenk H.-P."/>
            <person name="LaButti K.M."/>
            <person name="Lapidus A."/>
            <person name="Lindquist E.A."/>
            <person name="Lipzen A.M."/>
            <person name="Meier-Kolthoff J.P."/>
            <person name="Ohm R.A."/>
            <person name="Otillar R.P."/>
            <person name="Pangilinan J.L."/>
            <person name="Peng Y."/>
            <person name="Rokas A."/>
            <person name="Rosa C.A."/>
            <person name="Scheuner C."/>
            <person name="Sibirny A.A."/>
            <person name="Slot J.C."/>
            <person name="Stielow J.B."/>
            <person name="Sun H."/>
            <person name="Kurtzman C.P."/>
            <person name="Blackwell M."/>
            <person name="Grigoriev I.V."/>
            <person name="Jeffries T.W."/>
        </authorList>
    </citation>
    <scope>NUCLEOTIDE SEQUENCE [LARGE SCALE GENOMIC DNA]</scope>
    <source>
        <strain evidence="4 5">DSM 6958</strain>
    </source>
</reference>
<dbReference type="Proteomes" id="UP000095009">
    <property type="component" value="Unassembled WGS sequence"/>
</dbReference>
<dbReference type="Gene3D" id="2.160.20.70">
    <property type="match status" value="1"/>
</dbReference>
<evidence type="ECO:0000313" key="4">
    <source>
        <dbReference type="EMBL" id="ODQ66480.1"/>
    </source>
</evidence>
<name>A0A1E3PMF3_9ASCO</name>
<comment type="similarity">
    <text evidence="1">Belongs to the TBCC family.</text>
</comment>
<keyword evidence="2" id="KW-0143">Chaperone</keyword>
<evidence type="ECO:0000259" key="3">
    <source>
        <dbReference type="PROSITE" id="PS51329"/>
    </source>
</evidence>
<accession>A0A1E3PMF3</accession>
<dbReference type="OrthoDB" id="4089313at2759"/>
<evidence type="ECO:0000256" key="1">
    <source>
        <dbReference type="ARBA" id="ARBA00008848"/>
    </source>
</evidence>
<dbReference type="Pfam" id="PF07986">
    <property type="entry name" value="TBCC"/>
    <property type="match status" value="1"/>
</dbReference>